<dbReference type="SUPFAM" id="SSF110581">
    <property type="entry name" value="Indigoidine synthase A-like"/>
    <property type="match status" value="1"/>
</dbReference>
<evidence type="ECO:0000313" key="7">
    <source>
        <dbReference type="EMBL" id="CAF9917017.1"/>
    </source>
</evidence>
<gene>
    <name evidence="7" type="ORF">IMSHALPRED_003371</name>
</gene>
<evidence type="ECO:0000256" key="4">
    <source>
        <dbReference type="ARBA" id="ARBA00023239"/>
    </source>
</evidence>
<evidence type="ECO:0000259" key="6">
    <source>
        <dbReference type="Pfam" id="PF00294"/>
    </source>
</evidence>
<feature type="domain" description="Carbohydrate kinase PfkB" evidence="6">
    <location>
        <begin position="259"/>
        <end position="469"/>
    </location>
</feature>
<dbReference type="Proteomes" id="UP000664534">
    <property type="component" value="Unassembled WGS sequence"/>
</dbReference>
<keyword evidence="5" id="KW-0326">Glycosidase</keyword>
<dbReference type="EMBL" id="CAJPDT010000017">
    <property type="protein sequence ID" value="CAF9917017.1"/>
    <property type="molecule type" value="Genomic_DNA"/>
</dbReference>
<evidence type="ECO:0000256" key="3">
    <source>
        <dbReference type="ARBA" id="ARBA00023211"/>
    </source>
</evidence>
<comment type="caution">
    <text evidence="7">The sequence shown here is derived from an EMBL/GenBank/DDBJ whole genome shotgun (WGS) entry which is preliminary data.</text>
</comment>
<dbReference type="InterPro" id="IPR022830">
    <property type="entry name" value="Indigdn_synthA-like"/>
</dbReference>
<keyword evidence="2" id="KW-0378">Hydrolase</keyword>
<dbReference type="InterPro" id="IPR011611">
    <property type="entry name" value="PfkB_dom"/>
</dbReference>
<sequence>MVLAHLAGIKVFATGGLGGVHSGGESSMDISADLTELGRTRMAVVSSGCKSFLDIPRTLEYLETQGVCVATFADGRDGEVDFPAFWTRDSGSRSPLTIENENEAAAMTYAQQEFPLTSGLLFANPIPAEYSIAKNMMDTIITRALRDAQESGSMGSENTPFVLKQIRELTNGESVTANRALVEANVARGTKLAVHLSNLEQRRQDWTTKASVNDGRARRLTDAPAAEAGRTLNSSSNLVCTAVLPPSKVDVIVAGSLAIDLSCDYIRPPTESLSSQPQLHTSNPASITQTLGGVGQNVATALHYLNSSIRLCSSVADDVAGSTALNLLAERGLQTTGINKSGSGSHKSHTAQYVAINDAQKHMVLAMADMNILEDTSADFDFFWKPHFDACKPKWLVVDANWHSETLRKWLDTAQASGVKVAYEPVSAAKSRRMFAAKSERDSLAAVPNHLISLATPNALELSSMHDAASDAGLFDREDWWRAIDSMGLSSSGSRDKLVAVTNSLLVDQGVPQQSIRLLPFIPCILTTMGHEGVLMTQILRPGDDRLTSPDAAPYVLSRSTDGNNIVGGVYMRLFPPVETVSNDEIVSVNGVGDTFLGVLIAGLTKEKPRNLVDLVDIAQRGSVMTLKSREAVSPQILTLRNSL</sequence>
<dbReference type="GO" id="GO:0046872">
    <property type="term" value="F:metal ion binding"/>
    <property type="evidence" value="ECO:0007669"/>
    <property type="project" value="UniProtKB-KW"/>
</dbReference>
<dbReference type="PANTHER" id="PTHR42909">
    <property type="entry name" value="ZGC:136858"/>
    <property type="match status" value="1"/>
</dbReference>
<dbReference type="GO" id="GO:0004730">
    <property type="term" value="F:pseudouridylate synthase activity"/>
    <property type="evidence" value="ECO:0007669"/>
    <property type="project" value="InterPro"/>
</dbReference>
<dbReference type="Pfam" id="PF04227">
    <property type="entry name" value="Indigoidine_A"/>
    <property type="match status" value="1"/>
</dbReference>
<organism evidence="7 8">
    <name type="scientific">Imshaugia aleurites</name>
    <dbReference type="NCBI Taxonomy" id="172621"/>
    <lineage>
        <taxon>Eukaryota</taxon>
        <taxon>Fungi</taxon>
        <taxon>Dikarya</taxon>
        <taxon>Ascomycota</taxon>
        <taxon>Pezizomycotina</taxon>
        <taxon>Lecanoromycetes</taxon>
        <taxon>OSLEUM clade</taxon>
        <taxon>Lecanoromycetidae</taxon>
        <taxon>Lecanorales</taxon>
        <taxon>Lecanorineae</taxon>
        <taxon>Parmeliaceae</taxon>
        <taxon>Imshaugia</taxon>
    </lineage>
</organism>
<proteinExistence type="predicted"/>
<accession>A0A8H3I6S3</accession>
<keyword evidence="3" id="KW-0464">Manganese</keyword>
<dbReference type="GO" id="GO:0005737">
    <property type="term" value="C:cytoplasm"/>
    <property type="evidence" value="ECO:0007669"/>
    <property type="project" value="TreeGrafter"/>
</dbReference>
<dbReference type="SUPFAM" id="SSF53613">
    <property type="entry name" value="Ribokinase-like"/>
    <property type="match status" value="1"/>
</dbReference>
<evidence type="ECO:0000256" key="5">
    <source>
        <dbReference type="ARBA" id="ARBA00023295"/>
    </source>
</evidence>
<name>A0A8H3I6S3_9LECA</name>
<dbReference type="Gene3D" id="3.40.1190.20">
    <property type="match status" value="1"/>
</dbReference>
<keyword evidence="1" id="KW-0479">Metal-binding</keyword>
<dbReference type="InterPro" id="IPR029056">
    <property type="entry name" value="Ribokinase-like"/>
</dbReference>
<dbReference type="OrthoDB" id="198885at2759"/>
<dbReference type="GO" id="GO:0016798">
    <property type="term" value="F:hydrolase activity, acting on glycosyl bonds"/>
    <property type="evidence" value="ECO:0007669"/>
    <property type="project" value="UniProtKB-KW"/>
</dbReference>
<keyword evidence="8" id="KW-1185">Reference proteome</keyword>
<dbReference type="AlphaFoldDB" id="A0A8H3I6S3"/>
<evidence type="ECO:0000313" key="8">
    <source>
        <dbReference type="Proteomes" id="UP000664534"/>
    </source>
</evidence>
<evidence type="ECO:0000256" key="1">
    <source>
        <dbReference type="ARBA" id="ARBA00022723"/>
    </source>
</evidence>
<dbReference type="Gene3D" id="3.40.1790.10">
    <property type="entry name" value="Indigoidine synthase domain"/>
    <property type="match status" value="1"/>
</dbReference>
<dbReference type="CDD" id="cd01941">
    <property type="entry name" value="YeiC_kinase_like"/>
    <property type="match status" value="1"/>
</dbReference>
<dbReference type="PANTHER" id="PTHR42909:SF1">
    <property type="entry name" value="CARBOHYDRATE KINASE PFKB DOMAIN-CONTAINING PROTEIN"/>
    <property type="match status" value="1"/>
</dbReference>
<protein>
    <recommendedName>
        <fullName evidence="6">Carbohydrate kinase PfkB domain-containing protein</fullName>
    </recommendedName>
</protein>
<dbReference type="Pfam" id="PF00294">
    <property type="entry name" value="PfkB"/>
    <property type="match status" value="1"/>
</dbReference>
<dbReference type="InterPro" id="IPR007342">
    <property type="entry name" value="PsuG"/>
</dbReference>
<keyword evidence="4" id="KW-0456">Lyase</keyword>
<reference evidence="7" key="1">
    <citation type="submission" date="2021-03" db="EMBL/GenBank/DDBJ databases">
        <authorList>
            <person name="Tagirdzhanova G."/>
        </authorList>
    </citation>
    <scope>NUCLEOTIDE SEQUENCE</scope>
</reference>
<evidence type="ECO:0000256" key="2">
    <source>
        <dbReference type="ARBA" id="ARBA00022801"/>
    </source>
</evidence>